<feature type="region of interest" description="Disordered" evidence="3">
    <location>
        <begin position="662"/>
        <end position="747"/>
    </location>
</feature>
<proteinExistence type="predicted"/>
<feature type="region of interest" description="Disordered" evidence="3">
    <location>
        <begin position="625"/>
        <end position="647"/>
    </location>
</feature>
<dbReference type="KEGG" id="osn:115211839"/>
<evidence type="ECO:0000256" key="1">
    <source>
        <dbReference type="ARBA" id="ARBA00023157"/>
    </source>
</evidence>
<dbReference type="InterPro" id="IPR036055">
    <property type="entry name" value="LDL_receptor-like_sf"/>
</dbReference>
<evidence type="ECO:0000256" key="4">
    <source>
        <dbReference type="SAM" id="Phobius"/>
    </source>
</evidence>
<dbReference type="PROSITE" id="PS50068">
    <property type="entry name" value="LDLRA_2"/>
    <property type="match status" value="1"/>
</dbReference>
<dbReference type="Proteomes" id="UP000515154">
    <property type="component" value="Linkage group LG5"/>
</dbReference>
<keyword evidence="4" id="KW-0472">Membrane</keyword>
<evidence type="ECO:0000256" key="5">
    <source>
        <dbReference type="SAM" id="SignalP"/>
    </source>
</evidence>
<feature type="compositionally biased region" description="Low complexity" evidence="3">
    <location>
        <begin position="456"/>
        <end position="478"/>
    </location>
</feature>
<keyword evidence="4" id="KW-0812">Transmembrane</keyword>
<accession>A0A6P7SEK0</accession>
<keyword evidence="6" id="KW-1185">Reference proteome</keyword>
<feature type="compositionally biased region" description="Polar residues" evidence="3">
    <location>
        <begin position="577"/>
        <end position="588"/>
    </location>
</feature>
<evidence type="ECO:0000256" key="2">
    <source>
        <dbReference type="PROSITE-ProRule" id="PRU00124"/>
    </source>
</evidence>
<dbReference type="SMART" id="SM00192">
    <property type="entry name" value="LDLa"/>
    <property type="match status" value="1"/>
</dbReference>
<evidence type="ECO:0000256" key="3">
    <source>
        <dbReference type="SAM" id="MobiDB-lite"/>
    </source>
</evidence>
<reference evidence="7" key="1">
    <citation type="submission" date="2025-08" db="UniProtKB">
        <authorList>
            <consortium name="RefSeq"/>
        </authorList>
    </citation>
    <scope>IDENTIFICATION</scope>
</reference>
<organism evidence="6 7">
    <name type="scientific">Octopus sinensis</name>
    <name type="common">East Asian common octopus</name>
    <dbReference type="NCBI Taxonomy" id="2607531"/>
    <lineage>
        <taxon>Eukaryota</taxon>
        <taxon>Metazoa</taxon>
        <taxon>Spiralia</taxon>
        <taxon>Lophotrochozoa</taxon>
        <taxon>Mollusca</taxon>
        <taxon>Cephalopoda</taxon>
        <taxon>Coleoidea</taxon>
        <taxon>Octopodiformes</taxon>
        <taxon>Octopoda</taxon>
        <taxon>Incirrata</taxon>
        <taxon>Octopodidae</taxon>
        <taxon>Octopus</taxon>
    </lineage>
</organism>
<sequence>MSLNCSRIFIKMLILSLLLPVLVFSVNSQAVAPDQQDVVSLPESSTGALTATRYMLSYCKHHIKTLQLNGSLILELSNNVLGSRRDVSYEHCELKVRVESSKHILLQFFRLQIADTHGTPDRLKVFDNLPDMSVLLTPKHGAYGYFPGGIYRGVRDYNSTYNELKLNYFGQPTRNAPGFKLLLTPYKREIARNKCPEGFFHCSIRHICIDSSLACDGYPNCGSKDESDEGKCSYYAEAQKSTSFFQGPTLLVFVVCVVAIIVFLGITLVICLLTRYFNNDFVINSRCYICVYIYISSIMKLRQAKRKRRRTQEYTSTNDLTQSYDPPSYEDVVRRSAGPPLYNITTPDTEDEASGAGGGGSNDKLVNNRRLRNNNVNTKNINIYNNTHSKNNANHTNNMSSTQPRNKYENLVQSGNDHHGEEEQPLRSSGDHVYSCSVMIESPVSSSRARYSHRINSSNRNSSCSNSSSSSNNMSDSNEFLLDTNGGSRGGADVLASRLSNGGDVNSDEKLNGAVGCSPMVTSSPGLYPAAVMPPATDSSIAPSTASSTAATAATTAAAAAAAAPSGAAVVLNGTHNDNFNPRRSYPTTAAIGNDSESCDDDDDDSFSQHGNLLSNIENFCFADMEPSPKHSTKKSSSNRNSNNYDNSNNIFCDLNSVNFNTDNNNKRGSGDSVSGGRNGIEAKTSPGIANGIGEMNGTKNDIVTPRTNEEGGGGGGGGGMMKMHRNRAVEESELVTPQPESVRLLQ</sequence>
<feature type="compositionally biased region" description="Gly residues" evidence="3">
    <location>
        <begin position="711"/>
        <end position="721"/>
    </location>
</feature>
<feature type="compositionally biased region" description="Low complexity" evidence="3">
    <location>
        <begin position="635"/>
        <end position="647"/>
    </location>
</feature>
<keyword evidence="1" id="KW-1015">Disulfide bond</keyword>
<dbReference type="RefSeq" id="XP_029636416.1">
    <property type="nucleotide sequence ID" value="XM_029780556.2"/>
</dbReference>
<dbReference type="InterPro" id="IPR002172">
    <property type="entry name" value="LDrepeatLR_classA_rpt"/>
</dbReference>
<feature type="region of interest" description="Disordered" evidence="3">
    <location>
        <begin position="577"/>
        <end position="610"/>
    </location>
</feature>
<gene>
    <name evidence="7" type="primary">LOC115211839</name>
</gene>
<feature type="compositionally biased region" description="Acidic residues" evidence="3">
    <location>
        <begin position="597"/>
        <end position="606"/>
    </location>
</feature>
<comment type="caution">
    <text evidence="2">Lacks conserved residue(s) required for the propagation of feature annotation.</text>
</comment>
<dbReference type="CDD" id="cd00112">
    <property type="entry name" value="LDLa"/>
    <property type="match status" value="1"/>
</dbReference>
<evidence type="ECO:0000313" key="7">
    <source>
        <dbReference type="RefSeq" id="XP_029636416.1"/>
    </source>
</evidence>
<keyword evidence="4" id="KW-1133">Transmembrane helix</keyword>
<feature type="compositionally biased region" description="Basic and acidic residues" evidence="3">
    <location>
        <begin position="416"/>
        <end position="425"/>
    </location>
</feature>
<feature type="compositionally biased region" description="Polar residues" evidence="3">
    <location>
        <begin position="388"/>
        <end position="415"/>
    </location>
</feature>
<feature type="compositionally biased region" description="Polar residues" evidence="3">
    <location>
        <begin position="313"/>
        <end position="325"/>
    </location>
</feature>
<protein>
    <submittedName>
        <fullName evidence="7">Uncharacterized protein LOC115211839</fullName>
    </submittedName>
</protein>
<keyword evidence="5" id="KW-0732">Signal</keyword>
<feature type="signal peptide" evidence="5">
    <location>
        <begin position="1"/>
        <end position="28"/>
    </location>
</feature>
<feature type="chain" id="PRO_5027774397" evidence="5">
    <location>
        <begin position="29"/>
        <end position="747"/>
    </location>
</feature>
<feature type="transmembrane region" description="Helical" evidence="4">
    <location>
        <begin position="250"/>
        <end position="274"/>
    </location>
</feature>
<feature type="transmembrane region" description="Helical" evidence="4">
    <location>
        <begin position="281"/>
        <end position="299"/>
    </location>
</feature>
<feature type="compositionally biased region" description="Low complexity" evidence="3">
    <location>
        <begin position="373"/>
        <end position="387"/>
    </location>
</feature>
<name>A0A6P7SEK0_9MOLL</name>
<evidence type="ECO:0000313" key="6">
    <source>
        <dbReference type="Proteomes" id="UP000515154"/>
    </source>
</evidence>
<feature type="region of interest" description="Disordered" evidence="3">
    <location>
        <begin position="307"/>
        <end position="485"/>
    </location>
</feature>
<dbReference type="AlphaFoldDB" id="A0A6P7SEK0"/>
<dbReference type="Gene3D" id="4.10.400.10">
    <property type="entry name" value="Low-density Lipoprotein Receptor"/>
    <property type="match status" value="1"/>
</dbReference>
<dbReference type="SUPFAM" id="SSF57424">
    <property type="entry name" value="LDL receptor-like module"/>
    <property type="match status" value="1"/>
</dbReference>